<dbReference type="InterPro" id="IPR019410">
    <property type="entry name" value="Methyltransf_16"/>
</dbReference>
<name>A0ABU1WUK9_9BURK</name>
<reference evidence="1 2" key="1">
    <citation type="submission" date="2023-07" db="EMBL/GenBank/DDBJ databases">
        <title>Sorghum-associated microbial communities from plants grown in Nebraska, USA.</title>
        <authorList>
            <person name="Schachtman D."/>
        </authorList>
    </citation>
    <scope>NUCLEOTIDE SEQUENCE [LARGE SCALE GENOMIC DNA]</scope>
    <source>
        <strain evidence="1 2">4249</strain>
    </source>
</reference>
<organism evidence="1 2">
    <name type="scientific">Hydrogenophaga palleronii</name>
    <dbReference type="NCBI Taxonomy" id="65655"/>
    <lineage>
        <taxon>Bacteria</taxon>
        <taxon>Pseudomonadati</taxon>
        <taxon>Pseudomonadota</taxon>
        <taxon>Betaproteobacteria</taxon>
        <taxon>Burkholderiales</taxon>
        <taxon>Comamonadaceae</taxon>
        <taxon>Hydrogenophaga</taxon>
    </lineage>
</organism>
<dbReference type="Pfam" id="PF10294">
    <property type="entry name" value="Methyltransf_16"/>
    <property type="match status" value="1"/>
</dbReference>
<evidence type="ECO:0000313" key="1">
    <source>
        <dbReference type="EMBL" id="MDR7152975.1"/>
    </source>
</evidence>
<dbReference type="CDD" id="cd02440">
    <property type="entry name" value="AdoMet_MTases"/>
    <property type="match status" value="1"/>
</dbReference>
<dbReference type="SUPFAM" id="SSF53335">
    <property type="entry name" value="S-adenosyl-L-methionine-dependent methyltransferases"/>
    <property type="match status" value="1"/>
</dbReference>
<dbReference type="EMBL" id="JAVDWU010000016">
    <property type="protein sequence ID" value="MDR7152975.1"/>
    <property type="molecule type" value="Genomic_DNA"/>
</dbReference>
<gene>
    <name evidence="1" type="ORF">J2W49_004954</name>
</gene>
<proteinExistence type="predicted"/>
<dbReference type="Gene3D" id="3.40.50.150">
    <property type="entry name" value="Vaccinia Virus protein VP39"/>
    <property type="match status" value="1"/>
</dbReference>
<keyword evidence="2" id="KW-1185">Reference proteome</keyword>
<protein>
    <submittedName>
        <fullName evidence="1">Nicotinamide N-methyase</fullName>
    </submittedName>
</protein>
<evidence type="ECO:0000313" key="2">
    <source>
        <dbReference type="Proteomes" id="UP001265700"/>
    </source>
</evidence>
<accession>A0ABU1WUK9</accession>
<dbReference type="RefSeq" id="WP_310322249.1">
    <property type="nucleotide sequence ID" value="NZ_JAVDWU010000016.1"/>
</dbReference>
<dbReference type="Proteomes" id="UP001265700">
    <property type="component" value="Unassembled WGS sequence"/>
</dbReference>
<comment type="caution">
    <text evidence="1">The sequence shown here is derived from an EMBL/GenBank/DDBJ whole genome shotgun (WGS) entry which is preliminary data.</text>
</comment>
<dbReference type="InterPro" id="IPR029063">
    <property type="entry name" value="SAM-dependent_MTases_sf"/>
</dbReference>
<sequence length="216" mass="23686">MPGYQVKTETLLLGNTPWQIRSLVDNQQYADPLNTSGEIGIPPAGWSLFGQVWPSARVLALAMLTHPLRGQRILEIGAGLALTSLVLHSRGANVTVSDWHPLAESFLLENLRLNGLGPMRYAAGNWATANPWLGRFDLIVGSDLLYERQQPAQLASFIDRHAAAGCEVIVVDPDRSNRAAFGQEMAALGYGLIMRTADRELEDGVAYKGRFLTFSR</sequence>
<dbReference type="PANTHER" id="PTHR14614">
    <property type="entry name" value="HEPATOCELLULAR CARCINOMA-ASSOCIATED ANTIGEN"/>
    <property type="match status" value="1"/>
</dbReference>